<dbReference type="Proteomes" id="UP000011115">
    <property type="component" value="Unassembled WGS sequence"/>
</dbReference>
<feature type="region of interest" description="Disordered" evidence="1">
    <location>
        <begin position="176"/>
        <end position="201"/>
    </location>
</feature>
<dbReference type="HOGENOM" id="CLU_1006129_0_0_1"/>
<reference evidence="2" key="2">
    <citation type="submission" date="2015-06" db="UniProtKB">
        <authorList>
            <consortium name="EnsemblPlants"/>
        </authorList>
    </citation>
    <scope>IDENTIFICATION</scope>
    <source>
        <strain evidence="2">DM1-3 516 R44</strain>
    </source>
</reference>
<dbReference type="OMA" id="HERIFDF"/>
<dbReference type="Gene3D" id="2.40.70.10">
    <property type="entry name" value="Acid Proteases"/>
    <property type="match status" value="1"/>
</dbReference>
<dbReference type="InterPro" id="IPR021109">
    <property type="entry name" value="Peptidase_aspartic_dom_sf"/>
</dbReference>
<evidence type="ECO:0000313" key="2">
    <source>
        <dbReference type="EnsemblPlants" id="PGSC0003DMT400017797"/>
    </source>
</evidence>
<keyword evidence="3" id="KW-1185">Reference proteome</keyword>
<evidence type="ECO:0000313" key="3">
    <source>
        <dbReference type="Proteomes" id="UP000011115"/>
    </source>
</evidence>
<name>M1A9G6_SOLTU</name>
<accession>M1A9G6</accession>
<evidence type="ECO:0000256" key="1">
    <source>
        <dbReference type="SAM" id="MobiDB-lite"/>
    </source>
</evidence>
<dbReference type="InParanoid" id="M1A9G6"/>
<dbReference type="AlphaFoldDB" id="M1A9G6"/>
<organism evidence="2 3">
    <name type="scientific">Solanum tuberosum</name>
    <name type="common">Potato</name>
    <dbReference type="NCBI Taxonomy" id="4113"/>
    <lineage>
        <taxon>Eukaryota</taxon>
        <taxon>Viridiplantae</taxon>
        <taxon>Streptophyta</taxon>
        <taxon>Embryophyta</taxon>
        <taxon>Tracheophyta</taxon>
        <taxon>Spermatophyta</taxon>
        <taxon>Magnoliopsida</taxon>
        <taxon>eudicotyledons</taxon>
        <taxon>Gunneridae</taxon>
        <taxon>Pentapetalae</taxon>
        <taxon>asterids</taxon>
        <taxon>lamiids</taxon>
        <taxon>Solanales</taxon>
        <taxon>Solanaceae</taxon>
        <taxon>Solanoideae</taxon>
        <taxon>Solaneae</taxon>
        <taxon>Solanum</taxon>
    </lineage>
</organism>
<dbReference type="Gramene" id="PGSC0003DMT400017797">
    <property type="protein sequence ID" value="PGSC0003DMT400017797"/>
    <property type="gene ID" value="PGSC0003DMG400006910"/>
</dbReference>
<feature type="compositionally biased region" description="Low complexity" evidence="1">
    <location>
        <begin position="185"/>
        <end position="201"/>
    </location>
</feature>
<dbReference type="EnsemblPlants" id="PGSC0003DMT400017797">
    <property type="protein sequence ID" value="PGSC0003DMT400017797"/>
    <property type="gene ID" value="PGSC0003DMG400006910"/>
</dbReference>
<protein>
    <submittedName>
        <fullName evidence="2">Uncharacterized protein</fullName>
    </submittedName>
</protein>
<reference evidence="3" key="1">
    <citation type="journal article" date="2011" name="Nature">
        <title>Genome sequence and analysis of the tuber crop potato.</title>
        <authorList>
            <consortium name="The Potato Genome Sequencing Consortium"/>
        </authorList>
    </citation>
    <scope>NUCLEOTIDE SEQUENCE [LARGE SCALE GENOMIC DNA]</scope>
    <source>
        <strain evidence="3">cv. DM1-3 516 R44</strain>
    </source>
</reference>
<proteinExistence type="predicted"/>
<dbReference type="PaxDb" id="4113-PGSC0003DMT400017797"/>
<sequence length="277" mass="30061">MGDGVHNTRLKSLDEAVKQLQEQSVGHAKAVESINTALQDIVTQLASLRPSSLVPSLVAGSPSSVLGQSSVPLPQTFYQHTPPPPTLNRQPPVHQMQTSVRDYLSQFEKLANRTSDVSPPLMKHFFTSGLHPDIKSDVLAFRPADLNEAISLAFLQEQKKLAQAGTMTRPNYPSKIPASPFSFHTSPSPKNPTLSSSSSAPTASIPGVVRGVALTIQGFSFVTDFFIIDLHGSDLVLGVTWLATLGPCLTDYVNRTFEFTLDGKHHRWQGQVGQQQA</sequence>